<organism evidence="2 3">
    <name type="scientific">Aminobacter anthyllidis</name>
    <dbReference type="NCBI Taxonomy" id="1035067"/>
    <lineage>
        <taxon>Bacteria</taxon>
        <taxon>Pseudomonadati</taxon>
        <taxon>Pseudomonadota</taxon>
        <taxon>Alphaproteobacteria</taxon>
        <taxon>Hyphomicrobiales</taxon>
        <taxon>Phyllobacteriaceae</taxon>
        <taxon>Aminobacter</taxon>
    </lineage>
</organism>
<name>A0A9X1D5J3_9HYPH</name>
<dbReference type="EMBL" id="JAFLWW010000002">
    <property type="protein sequence ID" value="MBT1155718.1"/>
    <property type="molecule type" value="Genomic_DNA"/>
</dbReference>
<reference evidence="2" key="1">
    <citation type="journal article" date="2021" name="Microorganisms">
        <title>Phylogenomic Reconstruction and Metabolic Potential of the Genus Aminobacter.</title>
        <authorList>
            <person name="Artuso I."/>
            <person name="Turrini P."/>
            <person name="Pirolo M."/>
            <person name="Lugli G.A."/>
            <person name="Ventura M."/>
            <person name="Visca P."/>
        </authorList>
    </citation>
    <scope>NUCLEOTIDE SEQUENCE</scope>
    <source>
        <strain evidence="2">LMG 26462</strain>
    </source>
</reference>
<dbReference type="Proteomes" id="UP001138921">
    <property type="component" value="Unassembled WGS sequence"/>
</dbReference>
<sequence>MSKSPFEHRVDLWLSEDFNVWQRFGRNALGLYHNKLPREFRLVGLTHWLSRTALASSAPGLAYFYGSIPGWTAIVAGGGFFLAHSLVGVLDKLSKAKSSDDNDVQSEMIIRVGDLLSSLKSRIAKSSDKDDAIRACLGIIENYARTVTKSKKGDLSVSLVLFSGNSTTRMKVRHRNPGNNRPTNREFDGRSLLGFHACGSGPAPRVVQDLKWFGKPALVSPTQQKVGYRSILIVPVQSSGTAGAIRGFVSIDCARPYAFYGNRSNVIMVTCEPVFSHINELI</sequence>
<accession>A0A9X1D5J3</accession>
<proteinExistence type="predicted"/>
<evidence type="ECO:0000313" key="3">
    <source>
        <dbReference type="Proteomes" id="UP001138921"/>
    </source>
</evidence>
<protein>
    <submittedName>
        <fullName evidence="2">Uncharacterized protein</fullName>
    </submittedName>
</protein>
<dbReference type="RefSeq" id="WP_214388006.1">
    <property type="nucleotide sequence ID" value="NZ_JAFLWW010000002.1"/>
</dbReference>
<keyword evidence="1" id="KW-0472">Membrane</keyword>
<dbReference type="AlphaFoldDB" id="A0A9X1D5J3"/>
<evidence type="ECO:0000313" key="2">
    <source>
        <dbReference type="EMBL" id="MBT1155718.1"/>
    </source>
</evidence>
<gene>
    <name evidence="2" type="ORF">J1C56_08950</name>
</gene>
<keyword evidence="1" id="KW-1133">Transmembrane helix</keyword>
<keyword evidence="1" id="KW-0812">Transmembrane</keyword>
<reference evidence="2" key="2">
    <citation type="submission" date="2021-03" db="EMBL/GenBank/DDBJ databases">
        <authorList>
            <person name="Artuso I."/>
            <person name="Turrini P."/>
            <person name="Pirolo M."/>
            <person name="Lugli G.A."/>
            <person name="Ventura M."/>
            <person name="Visca P."/>
        </authorList>
    </citation>
    <scope>NUCLEOTIDE SEQUENCE</scope>
    <source>
        <strain evidence="2">LMG 26462</strain>
    </source>
</reference>
<comment type="caution">
    <text evidence="2">The sequence shown here is derived from an EMBL/GenBank/DDBJ whole genome shotgun (WGS) entry which is preliminary data.</text>
</comment>
<keyword evidence="3" id="KW-1185">Reference proteome</keyword>
<evidence type="ECO:0000256" key="1">
    <source>
        <dbReference type="SAM" id="Phobius"/>
    </source>
</evidence>
<feature type="transmembrane region" description="Helical" evidence="1">
    <location>
        <begin position="71"/>
        <end position="90"/>
    </location>
</feature>